<dbReference type="InterPro" id="IPR046144">
    <property type="entry name" value="DUF6146"/>
</dbReference>
<sequence>MKKLLILISAFSFLINCYGPKGVVMIEPNSNEISQDIASMELDTLEYKLIVLDPGFDTWYMLQNSPSRYRSQQYYEGWNFQYVTAWNSLARSSGRGSFFQTIIVYDPNTDYGFELNHKLFYYFQYVEHKLGIPVLSNRPMGVVF</sequence>
<dbReference type="OrthoDB" id="1119488at2"/>
<evidence type="ECO:0000313" key="2">
    <source>
        <dbReference type="Proteomes" id="UP000032417"/>
    </source>
</evidence>
<dbReference type="AlphaFoldDB" id="A0A098C369"/>
<dbReference type="KEGG" id="pbt:ING2E5B_2143"/>
<accession>A0A098C369</accession>
<reference evidence="1 2" key="1">
    <citation type="submission" date="2014-08" db="EMBL/GenBank/DDBJ databases">
        <authorList>
            <person name="Wibberg D."/>
        </authorList>
    </citation>
    <scope>NUCLEOTIDE SEQUENCE [LARGE SCALE GENOMIC DNA]</scope>
    <source>
        <strain evidence="2">ING2-E5B</strain>
    </source>
</reference>
<dbReference type="HOGENOM" id="CLU_148569_0_0_10"/>
<dbReference type="Pfam" id="PF19643">
    <property type="entry name" value="DUF6146"/>
    <property type="match status" value="1"/>
</dbReference>
<evidence type="ECO:0000313" key="1">
    <source>
        <dbReference type="EMBL" id="CEA16871.1"/>
    </source>
</evidence>
<name>A0A098C369_9BACT</name>
<protein>
    <submittedName>
        <fullName evidence="1">Uncharacterized protein</fullName>
    </submittedName>
</protein>
<organism evidence="1 2">
    <name type="scientific">Fermentimonas caenicola</name>
    <dbReference type="NCBI Taxonomy" id="1562970"/>
    <lineage>
        <taxon>Bacteria</taxon>
        <taxon>Pseudomonadati</taxon>
        <taxon>Bacteroidota</taxon>
        <taxon>Bacteroidia</taxon>
        <taxon>Bacteroidales</taxon>
        <taxon>Dysgonomonadaceae</taxon>
        <taxon>Fermentimonas</taxon>
    </lineage>
</organism>
<dbReference type="EMBL" id="LN515532">
    <property type="protein sequence ID" value="CEA16871.1"/>
    <property type="molecule type" value="Genomic_DNA"/>
</dbReference>
<dbReference type="STRING" id="1562970.ING2E5B_2143"/>
<keyword evidence="2" id="KW-1185">Reference proteome</keyword>
<dbReference type="Proteomes" id="UP000032417">
    <property type="component" value="Chromosome 1"/>
</dbReference>
<gene>
    <name evidence="1" type="ORF">ING2E5B_2143</name>
</gene>
<proteinExistence type="predicted"/>